<keyword evidence="1" id="KW-0472">Membrane</keyword>
<keyword evidence="1" id="KW-1133">Transmembrane helix</keyword>
<keyword evidence="3" id="KW-1185">Reference proteome</keyword>
<dbReference type="AlphaFoldDB" id="A0A845SHE8"/>
<protein>
    <submittedName>
        <fullName evidence="2">Uncharacterized protein</fullName>
    </submittedName>
</protein>
<dbReference type="RefSeq" id="WP_162365100.1">
    <property type="nucleotide sequence ID" value="NZ_WUBS01000004.1"/>
</dbReference>
<dbReference type="EMBL" id="WUBS01000004">
    <property type="protein sequence ID" value="NDL62364.1"/>
    <property type="molecule type" value="Genomic_DNA"/>
</dbReference>
<keyword evidence="1" id="KW-0812">Transmembrane</keyword>
<organism evidence="2 3">
    <name type="scientific">Acerihabitans arboris</name>
    <dbReference type="NCBI Taxonomy" id="2691583"/>
    <lineage>
        <taxon>Bacteria</taxon>
        <taxon>Pseudomonadati</taxon>
        <taxon>Pseudomonadota</taxon>
        <taxon>Gammaproteobacteria</taxon>
        <taxon>Enterobacterales</taxon>
        <taxon>Pectobacteriaceae</taxon>
        <taxon>Acerihabitans</taxon>
    </lineage>
</organism>
<dbReference type="Proteomes" id="UP000461443">
    <property type="component" value="Unassembled WGS sequence"/>
</dbReference>
<sequence length="162" mass="18778">MDQGEVTSAVQHPAQDIFFLSWVAYIRPLVLFLVMGTIGLIVSQSARDANFILVGYAILFIAIIKVIYDIAWRRRFMFYYDEDGVWVFRGILPWKKGIGGVKWRDIDEATYYTGFISWLTKSYRVRVGHRFTHSSEILVAHIKRGNLAVAVINQKLMQDFPR</sequence>
<proteinExistence type="predicted"/>
<reference evidence="2 3" key="2">
    <citation type="submission" date="2020-02" db="EMBL/GenBank/DDBJ databases">
        <title>The new genus of Enterobacteriales.</title>
        <authorList>
            <person name="Kim I.S."/>
        </authorList>
    </citation>
    <scope>NUCLEOTIDE SEQUENCE [LARGE SCALE GENOMIC DNA]</scope>
    <source>
        <strain evidence="2 3">SAP-6</strain>
    </source>
</reference>
<feature type="transmembrane region" description="Helical" evidence="1">
    <location>
        <begin position="49"/>
        <end position="68"/>
    </location>
</feature>
<accession>A0A845SHE8</accession>
<evidence type="ECO:0000256" key="1">
    <source>
        <dbReference type="SAM" id="Phobius"/>
    </source>
</evidence>
<comment type="caution">
    <text evidence="2">The sequence shown here is derived from an EMBL/GenBank/DDBJ whole genome shotgun (WGS) entry which is preliminary data.</text>
</comment>
<evidence type="ECO:0000313" key="2">
    <source>
        <dbReference type="EMBL" id="NDL62364.1"/>
    </source>
</evidence>
<gene>
    <name evidence="2" type="ORF">GRH90_06300</name>
</gene>
<reference evidence="2 3" key="1">
    <citation type="submission" date="2019-12" db="EMBL/GenBank/DDBJ databases">
        <authorList>
            <person name="Lee S.D."/>
        </authorList>
    </citation>
    <scope>NUCLEOTIDE SEQUENCE [LARGE SCALE GENOMIC DNA]</scope>
    <source>
        <strain evidence="2 3">SAP-6</strain>
    </source>
</reference>
<evidence type="ECO:0000313" key="3">
    <source>
        <dbReference type="Proteomes" id="UP000461443"/>
    </source>
</evidence>
<name>A0A845SHE8_9GAMM</name>
<feature type="transmembrane region" description="Helical" evidence="1">
    <location>
        <begin position="17"/>
        <end position="43"/>
    </location>
</feature>